<keyword evidence="12" id="KW-0812">Transmembrane</keyword>
<dbReference type="PROSITE" id="PS50885">
    <property type="entry name" value="HAMP"/>
    <property type="match status" value="1"/>
</dbReference>
<dbReference type="SMART" id="SM00387">
    <property type="entry name" value="HATPase_c"/>
    <property type="match status" value="1"/>
</dbReference>
<comment type="catalytic activity">
    <reaction evidence="1">
        <text>ATP + protein L-histidine = ADP + protein N-phospho-L-histidine.</text>
        <dbReference type="EC" id="2.7.13.3"/>
    </reaction>
</comment>
<feature type="modified residue" description="4-aspartylphosphate" evidence="10">
    <location>
        <position position="727"/>
    </location>
</feature>
<dbReference type="Pfam" id="PF02518">
    <property type="entry name" value="HATPase_c"/>
    <property type="match status" value="1"/>
</dbReference>
<evidence type="ECO:0000256" key="1">
    <source>
        <dbReference type="ARBA" id="ARBA00000085"/>
    </source>
</evidence>
<evidence type="ECO:0000259" key="17">
    <source>
        <dbReference type="PROSITE" id="PS50885"/>
    </source>
</evidence>
<keyword evidence="7" id="KW-0418">Kinase</keyword>
<feature type="domain" description="PAS" evidence="15">
    <location>
        <begin position="252"/>
        <end position="322"/>
    </location>
</feature>
<dbReference type="CDD" id="cd00082">
    <property type="entry name" value="HisKA"/>
    <property type="match status" value="1"/>
</dbReference>
<dbReference type="InterPro" id="IPR036890">
    <property type="entry name" value="HATPase_C_sf"/>
</dbReference>
<dbReference type="GO" id="GO:0016020">
    <property type="term" value="C:membrane"/>
    <property type="evidence" value="ECO:0007669"/>
    <property type="project" value="UniProtKB-SubCell"/>
</dbReference>
<dbReference type="PRINTS" id="PR00344">
    <property type="entry name" value="BCTRLSENSOR"/>
</dbReference>
<dbReference type="SUPFAM" id="SSF55785">
    <property type="entry name" value="PYP-like sensor domain (PAS domain)"/>
    <property type="match status" value="1"/>
</dbReference>
<dbReference type="PANTHER" id="PTHR43065:SF46">
    <property type="entry name" value="C4-DICARBOXYLATE TRANSPORT SENSOR PROTEIN DCTB"/>
    <property type="match status" value="1"/>
</dbReference>
<dbReference type="InterPro" id="IPR013767">
    <property type="entry name" value="PAS_fold"/>
</dbReference>
<dbReference type="GO" id="GO:0006355">
    <property type="term" value="P:regulation of DNA-templated transcription"/>
    <property type="evidence" value="ECO:0007669"/>
    <property type="project" value="InterPro"/>
</dbReference>
<dbReference type="GO" id="GO:0000155">
    <property type="term" value="F:phosphorelay sensor kinase activity"/>
    <property type="evidence" value="ECO:0007669"/>
    <property type="project" value="InterPro"/>
</dbReference>
<dbReference type="RefSeq" id="WP_155317215.1">
    <property type="nucleotide sequence ID" value="NZ_AP021874.1"/>
</dbReference>
<keyword evidence="4 10" id="KW-0597">Phosphoprotein</keyword>
<dbReference type="AlphaFoldDB" id="A0A5K7YIZ2"/>
<feature type="coiled-coil region" evidence="11">
    <location>
        <begin position="372"/>
        <end position="427"/>
    </location>
</feature>
<feature type="domain" description="HAMP" evidence="17">
    <location>
        <begin position="195"/>
        <end position="247"/>
    </location>
</feature>
<dbReference type="Pfam" id="PF00672">
    <property type="entry name" value="HAMP"/>
    <property type="match status" value="1"/>
</dbReference>
<keyword evidence="9" id="KW-0902">Two-component regulatory system</keyword>
<dbReference type="PROSITE" id="PS50110">
    <property type="entry name" value="RESPONSE_REGULATORY"/>
    <property type="match status" value="1"/>
</dbReference>
<dbReference type="InterPro" id="IPR000700">
    <property type="entry name" value="PAS-assoc_C"/>
</dbReference>
<dbReference type="InterPro" id="IPR003594">
    <property type="entry name" value="HATPase_dom"/>
</dbReference>
<dbReference type="PANTHER" id="PTHR43065">
    <property type="entry name" value="SENSOR HISTIDINE KINASE"/>
    <property type="match status" value="1"/>
</dbReference>
<keyword evidence="12" id="KW-0472">Membrane</keyword>
<dbReference type="Pfam" id="PF00072">
    <property type="entry name" value="Response_reg"/>
    <property type="match status" value="1"/>
</dbReference>
<dbReference type="NCBIfam" id="TIGR00229">
    <property type="entry name" value="sensory_box"/>
    <property type="match status" value="1"/>
</dbReference>
<dbReference type="EC" id="2.7.13.3" evidence="3"/>
<dbReference type="OrthoDB" id="5409084at2"/>
<dbReference type="Gene3D" id="3.40.50.2300">
    <property type="match status" value="1"/>
</dbReference>
<feature type="transmembrane region" description="Helical" evidence="12">
    <location>
        <begin position="174"/>
        <end position="193"/>
    </location>
</feature>
<dbReference type="EMBL" id="AP021874">
    <property type="protein sequence ID" value="BBO69136.1"/>
    <property type="molecule type" value="Genomic_DNA"/>
</dbReference>
<evidence type="ECO:0000259" key="14">
    <source>
        <dbReference type="PROSITE" id="PS50110"/>
    </source>
</evidence>
<name>A0A5K7YIZ2_9BACT</name>
<dbReference type="InterPro" id="IPR011006">
    <property type="entry name" value="CheY-like_superfamily"/>
</dbReference>
<dbReference type="InterPro" id="IPR000014">
    <property type="entry name" value="PAS"/>
</dbReference>
<dbReference type="InterPro" id="IPR004358">
    <property type="entry name" value="Sig_transdc_His_kin-like_C"/>
</dbReference>
<evidence type="ECO:0000313" key="19">
    <source>
        <dbReference type="Proteomes" id="UP000427906"/>
    </source>
</evidence>
<reference evidence="18 19" key="1">
    <citation type="submission" date="2019-11" db="EMBL/GenBank/DDBJ databases">
        <title>Comparative genomics of hydrocarbon-degrading Desulfosarcina strains.</title>
        <authorList>
            <person name="Watanabe M."/>
            <person name="Kojima H."/>
            <person name="Fukui M."/>
        </authorList>
    </citation>
    <scope>NUCLEOTIDE SEQUENCE [LARGE SCALE GENOMIC DNA]</scope>
    <source>
        <strain evidence="18 19">PL12</strain>
    </source>
</reference>
<feature type="domain" description="PAC" evidence="16">
    <location>
        <begin position="326"/>
        <end position="377"/>
    </location>
</feature>
<protein>
    <recommendedName>
        <fullName evidence="3">histidine kinase</fullName>
        <ecNumber evidence="3">2.7.13.3</ecNumber>
    </recommendedName>
</protein>
<proteinExistence type="predicted"/>
<evidence type="ECO:0000256" key="6">
    <source>
        <dbReference type="ARBA" id="ARBA00022741"/>
    </source>
</evidence>
<evidence type="ECO:0000256" key="12">
    <source>
        <dbReference type="SAM" id="Phobius"/>
    </source>
</evidence>
<dbReference type="CDD" id="cd00130">
    <property type="entry name" value="PAS"/>
    <property type="match status" value="1"/>
</dbReference>
<dbReference type="SMART" id="SM00091">
    <property type="entry name" value="PAS"/>
    <property type="match status" value="1"/>
</dbReference>
<evidence type="ECO:0000256" key="2">
    <source>
        <dbReference type="ARBA" id="ARBA00004370"/>
    </source>
</evidence>
<keyword evidence="12" id="KW-1133">Transmembrane helix</keyword>
<dbReference type="Gene3D" id="1.10.287.130">
    <property type="match status" value="1"/>
</dbReference>
<dbReference type="Gene3D" id="3.30.450.20">
    <property type="entry name" value="PAS domain"/>
    <property type="match status" value="2"/>
</dbReference>
<dbReference type="PROSITE" id="PS50109">
    <property type="entry name" value="HIS_KIN"/>
    <property type="match status" value="1"/>
</dbReference>
<dbReference type="InterPro" id="IPR003661">
    <property type="entry name" value="HisK_dim/P_dom"/>
</dbReference>
<dbReference type="SUPFAM" id="SSF158472">
    <property type="entry name" value="HAMP domain-like"/>
    <property type="match status" value="1"/>
</dbReference>
<evidence type="ECO:0000259" key="13">
    <source>
        <dbReference type="PROSITE" id="PS50109"/>
    </source>
</evidence>
<dbReference type="Pfam" id="PF00989">
    <property type="entry name" value="PAS"/>
    <property type="match status" value="1"/>
</dbReference>
<dbReference type="InterPro" id="IPR035965">
    <property type="entry name" value="PAS-like_dom_sf"/>
</dbReference>
<sequence>MSTYPKVLITTLPLVFLLLLSTVGIAYHFSRTALTELAETWLDTRLSEAIQVAAGQDDMLRRYGLEDIPASITKAKLDAGAAMSAIEVGELGFIFAIDRQGLVAVHPDPAMVGRDVGQEAWFRNLKPERSRLRHLTPAGKHLALVDYFAPWEWYILASDPEQEVYGVANRMKPYLTGLGIIGFAVMAGVLMLLTRRLTHPLRLLTAGAEQIGRGDLDTRILIDAQDEFGRLAVVFNQMSRQLQESLTALQHREAHFRSLIEHTSDIIAILDSDGCISYLSPSVERILGYFRDSVMGRRVSDFIHPDDRDRTLAIFKRRMEGDTDNSPSELRFRHHDGSWRIIEATSNNMLGHPAVEGLVVNARDITKRKKAEADLQRSHQQLEDRVAERTAELFRSNAMLRQEIEDRKQTIKEKEQLQDQLLQAQKLKAIGTLAGGIAHDFNNLLMGIQGNVDIMALDMGGGHAHRGRLDTIRDCVRSGTGLTRQLLGFARLGKYEVKATDTNALIQKSADMFGRTRQELRIISNCRPDVWSVNVDRGQIEQVLLNLFINAWQAMPQGGTIYLETANETLDDRQAAVHRVSSGKYVRISIRDTGIGMDRATMARIFDPFFTTKTMKRGTGLGLASAYGIVRNHGGYIDVSSEIGHGATFTVYLKALPETIAGAAPADEKPRSGNETILLVDDDPLILDVGRAMLSALGYEVLTAGGGKKALAAFRDHHDRISLIILDMIMPDMGGGRVYDQLKAIEPGVQVLLASGYSIDGQASEILQRGCNGFIQKPFDLQSLSEKVRTILDAPTTGQV</sequence>
<evidence type="ECO:0000256" key="8">
    <source>
        <dbReference type="ARBA" id="ARBA00022840"/>
    </source>
</evidence>
<dbReference type="PROSITE" id="PS50112">
    <property type="entry name" value="PAS"/>
    <property type="match status" value="1"/>
</dbReference>
<dbReference type="CDD" id="cd00156">
    <property type="entry name" value="REC"/>
    <property type="match status" value="1"/>
</dbReference>
<dbReference type="SUPFAM" id="SSF47384">
    <property type="entry name" value="Homodimeric domain of signal transducing histidine kinase"/>
    <property type="match status" value="1"/>
</dbReference>
<gene>
    <name evidence="18" type="ORF">DSCA_30660</name>
</gene>
<evidence type="ECO:0000313" key="18">
    <source>
        <dbReference type="EMBL" id="BBO69136.1"/>
    </source>
</evidence>
<dbReference type="SMART" id="SM00448">
    <property type="entry name" value="REC"/>
    <property type="match status" value="1"/>
</dbReference>
<dbReference type="InterPro" id="IPR005467">
    <property type="entry name" value="His_kinase_dom"/>
</dbReference>
<evidence type="ECO:0000256" key="10">
    <source>
        <dbReference type="PROSITE-ProRule" id="PRU00169"/>
    </source>
</evidence>
<dbReference type="Gene3D" id="3.30.565.10">
    <property type="entry name" value="Histidine kinase-like ATPase, C-terminal domain"/>
    <property type="match status" value="1"/>
</dbReference>
<evidence type="ECO:0000256" key="9">
    <source>
        <dbReference type="ARBA" id="ARBA00023012"/>
    </source>
</evidence>
<dbReference type="CDD" id="cd06225">
    <property type="entry name" value="HAMP"/>
    <property type="match status" value="1"/>
</dbReference>
<evidence type="ECO:0000256" key="7">
    <source>
        <dbReference type="ARBA" id="ARBA00022777"/>
    </source>
</evidence>
<evidence type="ECO:0000259" key="15">
    <source>
        <dbReference type="PROSITE" id="PS50112"/>
    </source>
</evidence>
<feature type="domain" description="Histidine kinase" evidence="13">
    <location>
        <begin position="436"/>
        <end position="657"/>
    </location>
</feature>
<dbReference type="SMART" id="SM00388">
    <property type="entry name" value="HisKA"/>
    <property type="match status" value="1"/>
</dbReference>
<comment type="subcellular location">
    <subcellularLocation>
        <location evidence="2">Membrane</location>
    </subcellularLocation>
</comment>
<dbReference type="KEGG" id="dalk:DSCA_30660"/>
<accession>A0A5K7YIZ2</accession>
<dbReference type="SMART" id="SM00304">
    <property type="entry name" value="HAMP"/>
    <property type="match status" value="1"/>
</dbReference>
<dbReference type="SUPFAM" id="SSF55874">
    <property type="entry name" value="ATPase domain of HSP90 chaperone/DNA topoisomerase II/histidine kinase"/>
    <property type="match status" value="1"/>
</dbReference>
<evidence type="ECO:0000259" key="16">
    <source>
        <dbReference type="PROSITE" id="PS50113"/>
    </source>
</evidence>
<keyword evidence="11" id="KW-0175">Coiled coil</keyword>
<organism evidence="18 19">
    <name type="scientific">Desulfosarcina alkanivorans</name>
    <dbReference type="NCBI Taxonomy" id="571177"/>
    <lineage>
        <taxon>Bacteria</taxon>
        <taxon>Pseudomonadati</taxon>
        <taxon>Thermodesulfobacteriota</taxon>
        <taxon>Desulfobacteria</taxon>
        <taxon>Desulfobacterales</taxon>
        <taxon>Desulfosarcinaceae</taxon>
        <taxon>Desulfosarcina</taxon>
    </lineage>
</organism>
<dbReference type="GO" id="GO:0005524">
    <property type="term" value="F:ATP binding"/>
    <property type="evidence" value="ECO:0007669"/>
    <property type="project" value="UniProtKB-KW"/>
</dbReference>
<evidence type="ECO:0000256" key="11">
    <source>
        <dbReference type="SAM" id="Coils"/>
    </source>
</evidence>
<dbReference type="PROSITE" id="PS50113">
    <property type="entry name" value="PAC"/>
    <property type="match status" value="1"/>
</dbReference>
<feature type="domain" description="Response regulatory" evidence="14">
    <location>
        <begin position="676"/>
        <end position="792"/>
    </location>
</feature>
<dbReference type="InterPro" id="IPR003660">
    <property type="entry name" value="HAMP_dom"/>
</dbReference>
<dbReference type="InterPro" id="IPR001789">
    <property type="entry name" value="Sig_transdc_resp-reg_receiver"/>
</dbReference>
<dbReference type="Proteomes" id="UP000427906">
    <property type="component" value="Chromosome"/>
</dbReference>
<evidence type="ECO:0000256" key="3">
    <source>
        <dbReference type="ARBA" id="ARBA00012438"/>
    </source>
</evidence>
<evidence type="ECO:0000256" key="5">
    <source>
        <dbReference type="ARBA" id="ARBA00022679"/>
    </source>
</evidence>
<dbReference type="InterPro" id="IPR036097">
    <property type="entry name" value="HisK_dim/P_sf"/>
</dbReference>
<keyword evidence="6" id="KW-0547">Nucleotide-binding</keyword>
<keyword evidence="8" id="KW-0067">ATP-binding</keyword>
<keyword evidence="5" id="KW-0808">Transferase</keyword>
<evidence type="ECO:0000256" key="4">
    <source>
        <dbReference type="ARBA" id="ARBA00022553"/>
    </source>
</evidence>
<dbReference type="Gene3D" id="1.10.8.500">
    <property type="entry name" value="HAMP domain in histidine kinase"/>
    <property type="match status" value="1"/>
</dbReference>
<keyword evidence="19" id="KW-1185">Reference proteome</keyword>
<dbReference type="SUPFAM" id="SSF52172">
    <property type="entry name" value="CheY-like"/>
    <property type="match status" value="1"/>
</dbReference>